<dbReference type="Gene3D" id="3.40.50.1000">
    <property type="entry name" value="HAD superfamily/HAD-like"/>
    <property type="match status" value="2"/>
</dbReference>
<dbReference type="AlphaFoldDB" id="A0A3E2HQ25"/>
<evidence type="ECO:0008006" key="4">
    <source>
        <dbReference type="Google" id="ProtNLM"/>
    </source>
</evidence>
<organism evidence="2 3">
    <name type="scientific">Scytalidium lignicola</name>
    <name type="common">Hyphomycete</name>
    <dbReference type="NCBI Taxonomy" id="5539"/>
    <lineage>
        <taxon>Eukaryota</taxon>
        <taxon>Fungi</taxon>
        <taxon>Dikarya</taxon>
        <taxon>Ascomycota</taxon>
        <taxon>Pezizomycotina</taxon>
        <taxon>Leotiomycetes</taxon>
        <taxon>Leotiomycetes incertae sedis</taxon>
        <taxon>Scytalidium</taxon>
    </lineage>
</organism>
<dbReference type="SUPFAM" id="SSF56784">
    <property type="entry name" value="HAD-like"/>
    <property type="match status" value="1"/>
</dbReference>
<dbReference type="STRING" id="5539.A0A3E2HQ25"/>
<evidence type="ECO:0000313" key="2">
    <source>
        <dbReference type="EMBL" id="RFU35475.1"/>
    </source>
</evidence>
<evidence type="ECO:0000256" key="1">
    <source>
        <dbReference type="ARBA" id="ARBA00022801"/>
    </source>
</evidence>
<dbReference type="InterPro" id="IPR051540">
    <property type="entry name" value="S-2-haloacid_dehalogenase"/>
</dbReference>
<keyword evidence="3" id="KW-1185">Reference proteome</keyword>
<keyword evidence="1" id="KW-0378">Hydrolase</keyword>
<dbReference type="GO" id="GO:0016787">
    <property type="term" value="F:hydrolase activity"/>
    <property type="evidence" value="ECO:0007669"/>
    <property type="project" value="UniProtKB-KW"/>
</dbReference>
<dbReference type="Proteomes" id="UP000258309">
    <property type="component" value="Unassembled WGS sequence"/>
</dbReference>
<accession>A0A3E2HQ25</accession>
<reference evidence="2 3" key="1">
    <citation type="submission" date="2018-05" db="EMBL/GenBank/DDBJ databases">
        <title>Draft genome sequence of Scytalidium lignicola DSM 105466, a ubiquitous saprotrophic fungus.</title>
        <authorList>
            <person name="Buettner E."/>
            <person name="Gebauer A.M."/>
            <person name="Hofrichter M."/>
            <person name="Liers C."/>
            <person name="Kellner H."/>
        </authorList>
    </citation>
    <scope>NUCLEOTIDE SEQUENCE [LARGE SCALE GENOMIC DNA]</scope>
    <source>
        <strain evidence="2 3">DSM 105466</strain>
    </source>
</reference>
<dbReference type="InterPro" id="IPR023214">
    <property type="entry name" value="HAD_sf"/>
</dbReference>
<sequence length="193" mass="20436">MQSYNSLSVFPDVPSGLEALSAARDRLSAYIFSNGNLEMVRASVEQSEGLKSWSSSSSRPTGPFRDLITIDKILGVGGNSGEAYADGKSARAFKPARCVYEGLLSAVQADGERNADEELRGVGMGDMWLVTSNPFDVVGALNVGMRAAWVDRGGKGWVDGLAGVLGFEGPTVVVSGIGEVVERISGWEEGRRS</sequence>
<protein>
    <recommendedName>
        <fullName evidence="4">Haloacid dehalogenase</fullName>
    </recommendedName>
</protein>
<dbReference type="InterPro" id="IPR036412">
    <property type="entry name" value="HAD-like_sf"/>
</dbReference>
<feature type="non-terminal residue" evidence="2">
    <location>
        <position position="193"/>
    </location>
</feature>
<feature type="non-terminal residue" evidence="2">
    <location>
        <position position="1"/>
    </location>
</feature>
<dbReference type="PANTHER" id="PTHR43316:SF3">
    <property type="entry name" value="HALOACID DEHALOGENASE, TYPE II (AFU_ORTHOLOGUE AFUA_2G07750)-RELATED"/>
    <property type="match status" value="1"/>
</dbReference>
<evidence type="ECO:0000313" key="3">
    <source>
        <dbReference type="Proteomes" id="UP000258309"/>
    </source>
</evidence>
<gene>
    <name evidence="2" type="ORF">B7463_g916</name>
</gene>
<comment type="caution">
    <text evidence="2">The sequence shown here is derived from an EMBL/GenBank/DDBJ whole genome shotgun (WGS) entry which is preliminary data.</text>
</comment>
<dbReference type="PANTHER" id="PTHR43316">
    <property type="entry name" value="HYDROLASE, HALOACID DELAHOGENASE-RELATED"/>
    <property type="match status" value="1"/>
</dbReference>
<proteinExistence type="predicted"/>
<dbReference type="OrthoDB" id="3256520at2759"/>
<name>A0A3E2HQ25_SCYLI</name>
<dbReference type="EMBL" id="NCSJ02000008">
    <property type="protein sequence ID" value="RFU35475.1"/>
    <property type="molecule type" value="Genomic_DNA"/>
</dbReference>